<evidence type="ECO:0000313" key="2">
    <source>
        <dbReference type="Proteomes" id="UP000324065"/>
    </source>
</evidence>
<dbReference type="Proteomes" id="UP000324065">
    <property type="component" value="Unassembled WGS sequence"/>
</dbReference>
<dbReference type="EMBL" id="VWPJ01000033">
    <property type="protein sequence ID" value="KAA5603731.1"/>
    <property type="molecule type" value="Genomic_DNA"/>
</dbReference>
<sequence>MPGTRCRYAAFGATEERDPGPWFDRSAYLEPNPDVAAAGMNRLFHFIPHAAGEGRTGLVADTDLLYA</sequence>
<gene>
    <name evidence="1" type="ORF">F1188_19525</name>
</gene>
<dbReference type="RefSeq" id="WP_150064130.1">
    <property type="nucleotide sequence ID" value="NZ_JACHII010000032.1"/>
</dbReference>
<proteinExistence type="predicted"/>
<name>A0A5M6I656_9PROT</name>
<organism evidence="1 2">
    <name type="scientific">Roseospira marina</name>
    <dbReference type="NCBI Taxonomy" id="140057"/>
    <lineage>
        <taxon>Bacteria</taxon>
        <taxon>Pseudomonadati</taxon>
        <taxon>Pseudomonadota</taxon>
        <taxon>Alphaproteobacteria</taxon>
        <taxon>Rhodospirillales</taxon>
        <taxon>Rhodospirillaceae</taxon>
        <taxon>Roseospira</taxon>
    </lineage>
</organism>
<comment type="caution">
    <text evidence="1">The sequence shown here is derived from an EMBL/GenBank/DDBJ whole genome shotgun (WGS) entry which is preliminary data.</text>
</comment>
<reference evidence="1 2" key="1">
    <citation type="submission" date="2019-09" db="EMBL/GenBank/DDBJ databases">
        <title>Genome sequence of Roseospira marina, one of the more divergent members of the non-sulfur purple photosynthetic bacterial family, the Rhodospirillaceae.</title>
        <authorList>
            <person name="Meyer T."/>
            <person name="Kyndt J."/>
        </authorList>
    </citation>
    <scope>NUCLEOTIDE SEQUENCE [LARGE SCALE GENOMIC DNA]</scope>
    <source>
        <strain evidence="1 2">DSM 15113</strain>
    </source>
</reference>
<protein>
    <submittedName>
        <fullName evidence="1">Uncharacterized protein</fullName>
    </submittedName>
</protein>
<accession>A0A5M6I656</accession>
<dbReference type="AlphaFoldDB" id="A0A5M6I656"/>
<evidence type="ECO:0000313" key="1">
    <source>
        <dbReference type="EMBL" id="KAA5603731.1"/>
    </source>
</evidence>
<dbReference type="OrthoDB" id="7670174at2"/>
<keyword evidence="2" id="KW-1185">Reference proteome</keyword>